<protein>
    <recommendedName>
        <fullName evidence="4">PorT family protein</fullName>
    </recommendedName>
</protein>
<keyword evidence="1" id="KW-0732">Signal</keyword>
<reference evidence="2 3" key="1">
    <citation type="submission" date="2018-08" db="EMBL/GenBank/DDBJ databases">
        <title>Chryseobacterium nematophagum: a novel matrix digesting pathogen of nematodes.</title>
        <authorList>
            <person name="Page A."/>
            <person name="Roberts M."/>
            <person name="Felix M.-A."/>
            <person name="Weir W."/>
        </authorList>
    </citation>
    <scope>NUCLEOTIDE SEQUENCE [LARGE SCALE GENOMIC DNA]</scope>
    <source>
        <strain evidence="2 3">JUb129</strain>
    </source>
</reference>
<comment type="caution">
    <text evidence="2">The sequence shown here is derived from an EMBL/GenBank/DDBJ whole genome shotgun (WGS) entry which is preliminary data.</text>
</comment>
<organism evidence="2 3">
    <name type="scientific">Chryseobacterium nematophagum</name>
    <dbReference type="NCBI Taxonomy" id="2305228"/>
    <lineage>
        <taxon>Bacteria</taxon>
        <taxon>Pseudomonadati</taxon>
        <taxon>Bacteroidota</taxon>
        <taxon>Flavobacteriia</taxon>
        <taxon>Flavobacteriales</taxon>
        <taxon>Weeksellaceae</taxon>
        <taxon>Chryseobacterium group</taxon>
        <taxon>Chryseobacterium</taxon>
    </lineage>
</organism>
<sequence>MKNYFFTLLFMLPFVVTAQKITFAPEIGMNISNVHTDEIKGSSNKLGFKAGGIVNVPLYHDFYLQPGLFFLKKEHKKH</sequence>
<evidence type="ECO:0008006" key="4">
    <source>
        <dbReference type="Google" id="ProtNLM"/>
    </source>
</evidence>
<accession>A0A3M7TLB1</accession>
<evidence type="ECO:0000256" key="1">
    <source>
        <dbReference type="SAM" id="SignalP"/>
    </source>
</evidence>
<feature type="signal peptide" evidence="1">
    <location>
        <begin position="1"/>
        <end position="18"/>
    </location>
</feature>
<dbReference type="RefSeq" id="WP_122637027.1">
    <property type="nucleotide sequence ID" value="NZ_QWIU01000002.1"/>
</dbReference>
<feature type="chain" id="PRO_5018259236" description="PorT family protein" evidence="1">
    <location>
        <begin position="19"/>
        <end position="78"/>
    </location>
</feature>
<proteinExistence type="predicted"/>
<evidence type="ECO:0000313" key="3">
    <source>
        <dbReference type="Proteomes" id="UP000278775"/>
    </source>
</evidence>
<dbReference type="AlphaFoldDB" id="A0A3M7TLB1"/>
<name>A0A3M7TLB1_9FLAO</name>
<evidence type="ECO:0000313" key="2">
    <source>
        <dbReference type="EMBL" id="RNA63030.1"/>
    </source>
</evidence>
<dbReference type="EMBL" id="QWIU01000002">
    <property type="protein sequence ID" value="RNA63030.1"/>
    <property type="molecule type" value="Genomic_DNA"/>
</dbReference>
<dbReference type="Proteomes" id="UP000278775">
    <property type="component" value="Unassembled WGS sequence"/>
</dbReference>
<dbReference type="OrthoDB" id="947434at2"/>
<gene>
    <name evidence="2" type="ORF">D1631_14365</name>
</gene>